<comment type="caution">
    <text evidence="1">The sequence shown here is derived from an EMBL/GenBank/DDBJ whole genome shotgun (WGS) entry which is preliminary data.</text>
</comment>
<dbReference type="Proteomes" id="UP000316167">
    <property type="component" value="Unassembled WGS sequence"/>
</dbReference>
<gene>
    <name evidence="1" type="ORF">IQ13_0189</name>
</gene>
<sequence length="84" mass="10038">MTNDMIEKFIETKARKSEKVNIFFKQRSTVKGIFIRNHDYEELKSKNFWRIISESKMEEWNRTKDSGLARIFNGAEFTKLSEAI</sequence>
<dbReference type="EMBL" id="VLLE01000002">
    <property type="protein sequence ID" value="TWI85035.1"/>
    <property type="molecule type" value="Genomic_DNA"/>
</dbReference>
<name>A0A562SUR9_9BACT</name>
<keyword evidence="2" id="KW-1185">Reference proteome</keyword>
<dbReference type="AlphaFoldDB" id="A0A562SUR9"/>
<reference evidence="1 2" key="1">
    <citation type="journal article" date="2015" name="Stand. Genomic Sci.">
        <title>Genomic Encyclopedia of Bacterial and Archaeal Type Strains, Phase III: the genomes of soil and plant-associated and newly described type strains.</title>
        <authorList>
            <person name="Whitman W.B."/>
            <person name="Woyke T."/>
            <person name="Klenk H.P."/>
            <person name="Zhou Y."/>
            <person name="Lilburn T.G."/>
            <person name="Beck B.J."/>
            <person name="De Vos P."/>
            <person name="Vandamme P."/>
            <person name="Eisen J.A."/>
            <person name="Garrity G."/>
            <person name="Hugenholtz P."/>
            <person name="Kyrpides N.C."/>
        </authorList>
    </citation>
    <scope>NUCLEOTIDE SEQUENCE [LARGE SCALE GENOMIC DNA]</scope>
    <source>
        <strain evidence="1 2">CGMCC 1.7271</strain>
    </source>
</reference>
<proteinExistence type="predicted"/>
<accession>A0A562SUR9</accession>
<dbReference type="RefSeq" id="WP_242009443.1">
    <property type="nucleotide sequence ID" value="NZ_VLLE01000002.1"/>
</dbReference>
<organism evidence="1 2">
    <name type="scientific">Lacibacter cauensis</name>
    <dbReference type="NCBI Taxonomy" id="510947"/>
    <lineage>
        <taxon>Bacteria</taxon>
        <taxon>Pseudomonadati</taxon>
        <taxon>Bacteroidota</taxon>
        <taxon>Chitinophagia</taxon>
        <taxon>Chitinophagales</taxon>
        <taxon>Chitinophagaceae</taxon>
        <taxon>Lacibacter</taxon>
    </lineage>
</organism>
<protein>
    <submittedName>
        <fullName evidence="1">Uncharacterized protein</fullName>
    </submittedName>
</protein>
<evidence type="ECO:0000313" key="1">
    <source>
        <dbReference type="EMBL" id="TWI85035.1"/>
    </source>
</evidence>
<evidence type="ECO:0000313" key="2">
    <source>
        <dbReference type="Proteomes" id="UP000316167"/>
    </source>
</evidence>